<dbReference type="GO" id="GO:0051499">
    <property type="term" value="F:D-aminoacyl-tRNA deacylase activity"/>
    <property type="evidence" value="ECO:0007669"/>
    <property type="project" value="UniProtKB-EC"/>
</dbReference>
<evidence type="ECO:0000256" key="3">
    <source>
        <dbReference type="ARBA" id="ARBA00022771"/>
    </source>
</evidence>
<dbReference type="PANTHER" id="PTHR46927:SF3">
    <property type="entry name" value="THAP-TYPE DOMAIN-CONTAINING PROTEIN"/>
    <property type="match status" value="1"/>
</dbReference>
<keyword evidence="10" id="KW-1185">Reference proteome</keyword>
<dbReference type="SMART" id="SM00692">
    <property type="entry name" value="DM3"/>
    <property type="match status" value="2"/>
</dbReference>
<evidence type="ECO:0000256" key="7">
    <source>
        <dbReference type="ARBA" id="ARBA00048018"/>
    </source>
</evidence>
<dbReference type="Gene3D" id="1.10.340.70">
    <property type="match status" value="3"/>
</dbReference>
<evidence type="ECO:0000256" key="2">
    <source>
        <dbReference type="ARBA" id="ARBA00022723"/>
    </source>
</evidence>
<reference evidence="11" key="1">
    <citation type="submission" date="2025-08" db="UniProtKB">
        <authorList>
            <consortium name="RefSeq"/>
        </authorList>
    </citation>
    <scope>IDENTIFICATION</scope>
</reference>
<dbReference type="InterPro" id="IPR038441">
    <property type="entry name" value="THAP_Znf_sf"/>
</dbReference>
<dbReference type="Proteomes" id="UP000515152">
    <property type="component" value="Chromosome 14"/>
</dbReference>
<dbReference type="GeneID" id="105905041"/>
<evidence type="ECO:0000313" key="11">
    <source>
        <dbReference type="RefSeq" id="XP_031435791.1"/>
    </source>
</evidence>
<sequence>MDSERAEMRGLGENDPNSRKDLAFSRYDEVERFLRTGTFSDELMQDMKHYVRRASKHYCLEGDVLYYCGGTGLDDGLRHFDGQRQRKVLRSPEEVKCVLKQYHNEKSHKNRTVTLKEVTGLFYWGSMAKDVNKWIDNCEECQIRPKYCSSQKSNYCICYGCESSLVSNSEDESLTFHRFPKSDDERFKLWISYTKRDPWSLTKTSVLCSKHFTEDCFDHSGGSVSLKPDAVPTVAMASDIQQESNEDDADPSQDLTEDHIEHPYAMDSERAELRGLGENDPNSRKDLAFSRYDAVERFLRTGTFSKELMQDMRHYVRRASKHYCLEGDVLYYCRGTGLRRVLRSRAHVNTVLREHHDNQGHYGTQRCISNITEKFYWGSLKRDTELWVGNCQLCLNMDETSQNFHCSVKGCNTQNGPVERSLGLTFHRFPFDDPERLSQWIKNTHRSMWSPPTRSVVCSNHFTEDCFELVGREKLLKCHAVPTLLLGHSRIEGAQGSDAENNLENAQCTFFSKYDAVHKYLSEGAYPQGLNGVERNTMRRLCQRFAVHDGVLFFTTNHNRRRVVRNKEDVQATLTAYHNEMNHLDVDKCITLISKHFHWGSLRADVRCWIQRCEECSAARAPAPQPCASPASLECDDHEYFSQTQASSPLATDTASSTAGDVERVKAVAQAEEVESVHLGSGTSGYHAVKRSAPLDSAGLPPNKLKKDGDVLPMSSALQNSQVHLDKGLPVLDRMEPLRARTVLQQCSQAIIQIHNASYKRIDAGLVIYLSFFQEATEDIIPNMVRTLLGAKLFHVGGGEPSSVLDLPGSVLIVPQDSLTGTLKDCKFQYSQGIDALNGQRLYKNFVSQCERALASSKRSVEAKCIVKYGAYSQKQTIYLSSDEPLTHVVEF</sequence>
<dbReference type="SMART" id="SM00980">
    <property type="entry name" value="THAP"/>
    <property type="match status" value="2"/>
</dbReference>
<keyword evidence="2" id="KW-0479">Metal-binding</keyword>
<dbReference type="Gene3D" id="3.50.80.10">
    <property type="entry name" value="D-tyrosyl-tRNA(Tyr) deacylase"/>
    <property type="match status" value="1"/>
</dbReference>
<dbReference type="InterPro" id="IPR041588">
    <property type="entry name" value="Integrase_H2C2"/>
</dbReference>
<dbReference type="Pfam" id="PF02580">
    <property type="entry name" value="Tyr_Deacylase"/>
    <property type="match status" value="1"/>
</dbReference>
<dbReference type="InterPro" id="IPR006612">
    <property type="entry name" value="THAP_Znf"/>
</dbReference>
<dbReference type="RefSeq" id="XP_031435791.1">
    <property type="nucleotide sequence ID" value="XM_031579931.1"/>
</dbReference>
<organism evidence="10 11">
    <name type="scientific">Clupea harengus</name>
    <name type="common">Atlantic herring</name>
    <dbReference type="NCBI Taxonomy" id="7950"/>
    <lineage>
        <taxon>Eukaryota</taxon>
        <taxon>Metazoa</taxon>
        <taxon>Chordata</taxon>
        <taxon>Craniata</taxon>
        <taxon>Vertebrata</taxon>
        <taxon>Euteleostomi</taxon>
        <taxon>Actinopterygii</taxon>
        <taxon>Neopterygii</taxon>
        <taxon>Teleostei</taxon>
        <taxon>Clupei</taxon>
        <taxon>Clupeiformes</taxon>
        <taxon>Clupeoidei</taxon>
        <taxon>Clupeidae</taxon>
        <taxon>Clupea</taxon>
    </lineage>
</organism>
<dbReference type="GO" id="GO:0005737">
    <property type="term" value="C:cytoplasm"/>
    <property type="evidence" value="ECO:0007669"/>
    <property type="project" value="InterPro"/>
</dbReference>
<evidence type="ECO:0000256" key="5">
    <source>
        <dbReference type="ARBA" id="ARBA00023125"/>
    </source>
</evidence>
<feature type="domain" description="THAP-type" evidence="9">
    <location>
        <begin position="397"/>
        <end position="485"/>
    </location>
</feature>
<dbReference type="OrthoDB" id="6496718at2759"/>
<dbReference type="InterPro" id="IPR052224">
    <property type="entry name" value="THAP_domain_protein"/>
</dbReference>
<dbReference type="Gene3D" id="6.20.210.20">
    <property type="entry name" value="THAP domain"/>
    <property type="match status" value="1"/>
</dbReference>
<keyword evidence="4" id="KW-0862">Zinc</keyword>
<dbReference type="Pfam" id="PF05485">
    <property type="entry name" value="THAP"/>
    <property type="match status" value="2"/>
</dbReference>
<gene>
    <name evidence="11" type="primary">LOC105905041</name>
</gene>
<dbReference type="Pfam" id="PF17921">
    <property type="entry name" value="Integrase_H2C2"/>
    <property type="match status" value="3"/>
</dbReference>
<proteinExistence type="predicted"/>
<evidence type="ECO:0000256" key="1">
    <source>
        <dbReference type="ARBA" id="ARBA00013056"/>
    </source>
</evidence>
<dbReference type="PANTHER" id="PTHR46927">
    <property type="entry name" value="AGAP005574-PA"/>
    <property type="match status" value="1"/>
</dbReference>
<evidence type="ECO:0000256" key="4">
    <source>
        <dbReference type="ARBA" id="ARBA00022833"/>
    </source>
</evidence>
<evidence type="ECO:0000256" key="8">
    <source>
        <dbReference type="PROSITE-ProRule" id="PRU00309"/>
    </source>
</evidence>
<dbReference type="KEGG" id="char:105905041"/>
<dbReference type="AlphaFoldDB" id="A0A6P8GF22"/>
<evidence type="ECO:0000256" key="6">
    <source>
        <dbReference type="ARBA" id="ARBA00047676"/>
    </source>
</evidence>
<dbReference type="EC" id="3.1.1.96" evidence="1"/>
<comment type="catalytic activity">
    <reaction evidence="7">
        <text>a D-aminoacyl-tRNA + H2O = a tRNA + a D-alpha-amino acid + H(+)</text>
        <dbReference type="Rhea" id="RHEA:13953"/>
        <dbReference type="Rhea" id="RHEA-COMP:10123"/>
        <dbReference type="Rhea" id="RHEA-COMP:10124"/>
        <dbReference type="ChEBI" id="CHEBI:15377"/>
        <dbReference type="ChEBI" id="CHEBI:15378"/>
        <dbReference type="ChEBI" id="CHEBI:59871"/>
        <dbReference type="ChEBI" id="CHEBI:78442"/>
        <dbReference type="ChEBI" id="CHEBI:79333"/>
        <dbReference type="EC" id="3.1.1.96"/>
    </reaction>
</comment>
<comment type="catalytic activity">
    <reaction evidence="6">
        <text>glycyl-tRNA(Ala) + H2O = tRNA(Ala) + glycine + H(+)</text>
        <dbReference type="Rhea" id="RHEA:53744"/>
        <dbReference type="Rhea" id="RHEA-COMP:9657"/>
        <dbReference type="Rhea" id="RHEA-COMP:13640"/>
        <dbReference type="ChEBI" id="CHEBI:15377"/>
        <dbReference type="ChEBI" id="CHEBI:15378"/>
        <dbReference type="ChEBI" id="CHEBI:57305"/>
        <dbReference type="ChEBI" id="CHEBI:78442"/>
        <dbReference type="ChEBI" id="CHEBI:78522"/>
        <dbReference type="EC" id="3.1.1.96"/>
    </reaction>
</comment>
<dbReference type="GO" id="GO:0008270">
    <property type="term" value="F:zinc ion binding"/>
    <property type="evidence" value="ECO:0007669"/>
    <property type="project" value="UniProtKB-KW"/>
</dbReference>
<accession>A0A6P8GF22</accession>
<protein>
    <recommendedName>
        <fullName evidence="1">D-aminoacyl-tRNA deacylase</fullName>
        <ecNumber evidence="1">3.1.1.96</ecNumber>
    </recommendedName>
</protein>
<dbReference type="SUPFAM" id="SSF57716">
    <property type="entry name" value="Glucocorticoid receptor-like (DNA-binding domain)"/>
    <property type="match status" value="2"/>
</dbReference>
<dbReference type="PROSITE" id="PS50950">
    <property type="entry name" value="ZF_THAP"/>
    <property type="match status" value="2"/>
</dbReference>
<keyword evidence="5 8" id="KW-0238">DNA-binding</keyword>
<dbReference type="InterPro" id="IPR023509">
    <property type="entry name" value="DTD-like_sf"/>
</dbReference>
<name>A0A6P8GF22_CLUHA</name>
<dbReference type="GO" id="GO:0003677">
    <property type="term" value="F:DNA binding"/>
    <property type="evidence" value="ECO:0007669"/>
    <property type="project" value="UniProtKB-UniRule"/>
</dbReference>
<keyword evidence="3 8" id="KW-0863">Zinc-finger</keyword>
<evidence type="ECO:0000313" key="10">
    <source>
        <dbReference type="Proteomes" id="UP000515152"/>
    </source>
</evidence>
<evidence type="ECO:0000259" key="9">
    <source>
        <dbReference type="PROSITE" id="PS50950"/>
    </source>
</evidence>
<dbReference type="InterPro" id="IPR003732">
    <property type="entry name" value="Daa-tRNA_deacyls_DTD"/>
</dbReference>
<dbReference type="SUPFAM" id="SSF69500">
    <property type="entry name" value="DTD-like"/>
    <property type="match status" value="1"/>
</dbReference>
<feature type="domain" description="THAP-type" evidence="9">
    <location>
        <begin position="152"/>
        <end position="235"/>
    </location>
</feature>